<dbReference type="AlphaFoldDB" id="A0AAV4UFD7"/>
<evidence type="ECO:0000313" key="2">
    <source>
        <dbReference type="Proteomes" id="UP001054945"/>
    </source>
</evidence>
<proteinExistence type="predicted"/>
<gene>
    <name evidence="1" type="ORF">CEXT_217201</name>
</gene>
<sequence>MNNTLHYKLREGASWWISHWVSELVSMVLNTNKKILVSIVRNTNNSYISTCELKESASTKILPLGWEQKEDAVLLNQASANDTRTNGEQRKIWSSTEKLFASYYANI</sequence>
<keyword evidence="2" id="KW-1185">Reference proteome</keyword>
<reference evidence="1 2" key="1">
    <citation type="submission" date="2021-06" db="EMBL/GenBank/DDBJ databases">
        <title>Caerostris extrusa draft genome.</title>
        <authorList>
            <person name="Kono N."/>
            <person name="Arakawa K."/>
        </authorList>
    </citation>
    <scope>NUCLEOTIDE SEQUENCE [LARGE SCALE GENOMIC DNA]</scope>
</reference>
<comment type="caution">
    <text evidence="1">The sequence shown here is derived from an EMBL/GenBank/DDBJ whole genome shotgun (WGS) entry which is preliminary data.</text>
</comment>
<name>A0AAV4UFD7_CAEEX</name>
<evidence type="ECO:0000313" key="1">
    <source>
        <dbReference type="EMBL" id="GIY56446.1"/>
    </source>
</evidence>
<organism evidence="1 2">
    <name type="scientific">Caerostris extrusa</name>
    <name type="common">Bark spider</name>
    <name type="synonym">Caerostris bankana</name>
    <dbReference type="NCBI Taxonomy" id="172846"/>
    <lineage>
        <taxon>Eukaryota</taxon>
        <taxon>Metazoa</taxon>
        <taxon>Ecdysozoa</taxon>
        <taxon>Arthropoda</taxon>
        <taxon>Chelicerata</taxon>
        <taxon>Arachnida</taxon>
        <taxon>Araneae</taxon>
        <taxon>Araneomorphae</taxon>
        <taxon>Entelegynae</taxon>
        <taxon>Araneoidea</taxon>
        <taxon>Araneidae</taxon>
        <taxon>Caerostris</taxon>
    </lineage>
</organism>
<dbReference type="EMBL" id="BPLR01012770">
    <property type="protein sequence ID" value="GIY56446.1"/>
    <property type="molecule type" value="Genomic_DNA"/>
</dbReference>
<protein>
    <submittedName>
        <fullName evidence="1">Uncharacterized protein</fullName>
    </submittedName>
</protein>
<dbReference type="Proteomes" id="UP001054945">
    <property type="component" value="Unassembled WGS sequence"/>
</dbReference>
<accession>A0AAV4UFD7</accession>